<evidence type="ECO:0000313" key="1">
    <source>
        <dbReference type="EMBL" id="KRZ15679.1"/>
    </source>
</evidence>
<dbReference type="OrthoDB" id="10592055at2759"/>
<evidence type="ECO:0000313" key="2">
    <source>
        <dbReference type="Proteomes" id="UP000055024"/>
    </source>
</evidence>
<accession>A0A0V1HZ01</accession>
<dbReference type="Proteomes" id="UP000055024">
    <property type="component" value="Unassembled WGS sequence"/>
</dbReference>
<comment type="caution">
    <text evidence="1">The sequence shown here is derived from an EMBL/GenBank/DDBJ whole genome shotgun (WGS) entry which is preliminary data.</text>
</comment>
<sequence>MLFRFKGPSLIVVVVVDRVSSVSELGHSGRLTNVQSSEYPISVRFHGYLTAQIRLRTRRTSDRLLMGVIAGHAQQRIRSAVVVLVTRTTVILTACAIAHAN</sequence>
<organism evidence="1 2">
    <name type="scientific">Trichinella zimbabwensis</name>
    <dbReference type="NCBI Taxonomy" id="268475"/>
    <lineage>
        <taxon>Eukaryota</taxon>
        <taxon>Metazoa</taxon>
        <taxon>Ecdysozoa</taxon>
        <taxon>Nematoda</taxon>
        <taxon>Enoplea</taxon>
        <taxon>Dorylaimia</taxon>
        <taxon>Trichinellida</taxon>
        <taxon>Trichinellidae</taxon>
        <taxon>Trichinella</taxon>
    </lineage>
</organism>
<keyword evidence="2" id="KW-1185">Reference proteome</keyword>
<dbReference type="AlphaFoldDB" id="A0A0V1HZ01"/>
<gene>
    <name evidence="1" type="ORF">T11_11202</name>
</gene>
<reference evidence="1 2" key="1">
    <citation type="submission" date="2015-01" db="EMBL/GenBank/DDBJ databases">
        <title>Evolution of Trichinella species and genotypes.</title>
        <authorList>
            <person name="Korhonen P.K."/>
            <person name="Edoardo P."/>
            <person name="Giuseppe L.R."/>
            <person name="Gasser R.B."/>
        </authorList>
    </citation>
    <scope>NUCLEOTIDE SEQUENCE [LARGE SCALE GENOMIC DNA]</scope>
    <source>
        <strain evidence="1">ISS1029</strain>
    </source>
</reference>
<proteinExistence type="predicted"/>
<dbReference type="EMBL" id="JYDP01000016">
    <property type="protein sequence ID" value="KRZ15679.1"/>
    <property type="molecule type" value="Genomic_DNA"/>
</dbReference>
<name>A0A0V1HZ01_9BILA</name>
<protein>
    <submittedName>
        <fullName evidence="1">Uncharacterized protein</fullName>
    </submittedName>
</protein>